<sequence length="42" mass="5158">MVFSWSSFLGFPIIFFLIFCFLRYFFKIVLFHEKNDGICKKK</sequence>
<dbReference type="Proteomes" id="UP000027058">
    <property type="component" value="Unassembled WGS sequence"/>
</dbReference>
<keyword evidence="1" id="KW-0812">Transmembrane</keyword>
<name>A0AB73C1E6_9FUSO</name>
<protein>
    <submittedName>
        <fullName evidence="2">Uncharacterized protein</fullName>
    </submittedName>
</protein>
<dbReference type="AlphaFoldDB" id="A0AB73C1E6"/>
<evidence type="ECO:0000256" key="1">
    <source>
        <dbReference type="SAM" id="Phobius"/>
    </source>
</evidence>
<evidence type="ECO:0000313" key="2">
    <source>
        <dbReference type="EMBL" id="KDE70328.1"/>
    </source>
</evidence>
<feature type="transmembrane region" description="Helical" evidence="1">
    <location>
        <begin position="6"/>
        <end position="26"/>
    </location>
</feature>
<evidence type="ECO:0000313" key="3">
    <source>
        <dbReference type="Proteomes" id="UP000027058"/>
    </source>
</evidence>
<keyword evidence="1" id="KW-0472">Membrane</keyword>
<gene>
    <name evidence="2" type="ORF">FUSO8_09355</name>
</gene>
<accession>A0AB73C1E6</accession>
<dbReference type="EMBL" id="JAAH01000142">
    <property type="protein sequence ID" value="KDE70328.1"/>
    <property type="molecule type" value="Genomic_DNA"/>
</dbReference>
<keyword evidence="1" id="KW-1133">Transmembrane helix</keyword>
<comment type="caution">
    <text evidence="2">The sequence shown here is derived from an EMBL/GenBank/DDBJ whole genome shotgun (WGS) entry which is preliminary data.</text>
</comment>
<organism evidence="2 3">
    <name type="scientific">Fusobacterium necrophorum DJ-2</name>
    <dbReference type="NCBI Taxonomy" id="1441737"/>
    <lineage>
        <taxon>Bacteria</taxon>
        <taxon>Fusobacteriati</taxon>
        <taxon>Fusobacteriota</taxon>
        <taxon>Fusobacteriia</taxon>
        <taxon>Fusobacteriales</taxon>
        <taxon>Fusobacteriaceae</taxon>
        <taxon>Fusobacterium</taxon>
    </lineage>
</organism>
<proteinExistence type="predicted"/>
<reference evidence="2 3" key="1">
    <citation type="submission" date="2014-01" db="EMBL/GenBank/DDBJ databases">
        <title>Comparative genomics of Fusobacterium necrophorum wild isolates.</title>
        <authorList>
            <person name="Kittichotirat W."/>
            <person name="Bumgarner R.E."/>
            <person name="Lawrence P."/>
        </authorList>
    </citation>
    <scope>NUCLEOTIDE SEQUENCE [LARGE SCALE GENOMIC DNA]</scope>
    <source>
        <strain evidence="2 3">DJ-2</strain>
    </source>
</reference>